<dbReference type="GO" id="GO:0000724">
    <property type="term" value="P:double-strand break repair via homologous recombination"/>
    <property type="evidence" value="ECO:0007669"/>
    <property type="project" value="UniProtKB-UniRule"/>
</dbReference>
<keyword evidence="2 11" id="KW-0547">Nucleotide-binding</keyword>
<comment type="subunit">
    <text evidence="11">Heterotrimer of RecB, RecC and RecD. All subunits contribute to DNA-binding.</text>
</comment>
<dbReference type="Gene3D" id="3.40.50.300">
    <property type="entry name" value="P-loop containing nucleotide triphosphate hydrolases"/>
    <property type="match status" value="2"/>
</dbReference>
<keyword evidence="9 11" id="KW-0234">DNA repair</keyword>
<dbReference type="HAMAP" id="MF_01487">
    <property type="entry name" value="RecD"/>
    <property type="match status" value="1"/>
</dbReference>
<evidence type="ECO:0000256" key="11">
    <source>
        <dbReference type="HAMAP-Rule" id="MF_01487"/>
    </source>
</evidence>
<keyword evidence="8 11" id="KW-0238">DNA-binding</keyword>
<dbReference type="PANTHER" id="PTHR43788:SF6">
    <property type="entry name" value="DNA HELICASE B"/>
    <property type="match status" value="1"/>
</dbReference>
<accession>A0A6G9IA08</accession>
<evidence type="ECO:0000256" key="3">
    <source>
        <dbReference type="ARBA" id="ARBA00022763"/>
    </source>
</evidence>
<dbReference type="Pfam" id="PF18335">
    <property type="entry name" value="SH3_13"/>
    <property type="match status" value="1"/>
</dbReference>
<comment type="similarity">
    <text evidence="11">Belongs to the RecD family.</text>
</comment>
<evidence type="ECO:0000256" key="10">
    <source>
        <dbReference type="ARBA" id="ARBA00023235"/>
    </source>
</evidence>
<evidence type="ECO:0000256" key="9">
    <source>
        <dbReference type="ARBA" id="ARBA00023204"/>
    </source>
</evidence>
<reference evidence="13 14" key="1">
    <citation type="submission" date="2020-03" db="EMBL/GenBank/DDBJ databases">
        <title>Complete genome sequence of Orbus sp. IPMB12 (BCRC 80908).</title>
        <authorList>
            <person name="Lo W.-S."/>
            <person name="Chang T.-H."/>
            <person name="Kuo C.-H."/>
        </authorList>
    </citation>
    <scope>NUCLEOTIDE SEQUENCE [LARGE SCALE GENOMIC DNA]</scope>
    <source>
        <strain evidence="13 14">IPMB12</strain>
    </source>
</reference>
<keyword evidence="4 11" id="KW-0378">Hydrolase</keyword>
<evidence type="ECO:0000256" key="6">
    <source>
        <dbReference type="ARBA" id="ARBA00022839"/>
    </source>
</evidence>
<dbReference type="RefSeq" id="WP_166915486.1">
    <property type="nucleotide sequence ID" value="NZ_CP050253.1"/>
</dbReference>
<feature type="binding site" evidence="11">
    <location>
        <begin position="190"/>
        <end position="197"/>
    </location>
    <ligand>
        <name>ATP</name>
        <dbReference type="ChEBI" id="CHEBI:30616"/>
    </ligand>
</feature>
<name>A0A6G9IA08_9GAMM</name>
<dbReference type="InterPro" id="IPR006344">
    <property type="entry name" value="RecD"/>
</dbReference>
<organism evidence="13 14">
    <name type="scientific">Zophobihabitans entericus</name>
    <dbReference type="NCBI Taxonomy" id="1635327"/>
    <lineage>
        <taxon>Bacteria</taxon>
        <taxon>Pseudomonadati</taxon>
        <taxon>Pseudomonadota</taxon>
        <taxon>Gammaproteobacteria</taxon>
        <taxon>Orbales</taxon>
        <taxon>Orbaceae</taxon>
        <taxon>Zophobihabitans</taxon>
    </lineage>
</organism>
<dbReference type="SMART" id="SM00382">
    <property type="entry name" value="AAA"/>
    <property type="match status" value="1"/>
</dbReference>
<comment type="function">
    <text evidence="11">A helicase/nuclease that prepares dsDNA breaks (DSB) for recombinational DNA repair. Binds to DSBs and unwinds DNA via a highly rapid and processive ATP-dependent bidirectional helicase activity. Unwinds dsDNA until it encounters a Chi (crossover hotspot instigator) sequence from the 3' direction. Cuts ssDNA a few nucleotides 3' to the Chi site. The properties and activities of the enzyme are changed at Chi. The Chi-altered holoenzyme produces a long 3'-ssDNA overhang and facilitates RecA-binding to the ssDNA for homologous DNA recombination and repair. Holoenzyme degrades any linearized DNA that is unable to undergo homologous recombination. In the holoenzyme this subunit has ssDNA-dependent ATPase and 5'-3' helicase activity. When added to pre-assembled RecBC greatly stimulates nuclease activity and augments holoenzyme processivity. Negatively regulates the RecA-loading ability of RecBCD.</text>
</comment>
<dbReference type="GO" id="GO:0017116">
    <property type="term" value="F:single-stranded DNA helicase activity"/>
    <property type="evidence" value="ECO:0007669"/>
    <property type="project" value="TreeGrafter"/>
</dbReference>
<evidence type="ECO:0000256" key="2">
    <source>
        <dbReference type="ARBA" id="ARBA00022741"/>
    </source>
</evidence>
<dbReference type="NCBIfam" id="NF008127">
    <property type="entry name" value="PRK10875.1"/>
    <property type="match status" value="1"/>
</dbReference>
<proteinExistence type="inferred from homology"/>
<dbReference type="FunFam" id="3.40.50.300:FF:000912">
    <property type="entry name" value="RecBCD enzyme subunit RecD"/>
    <property type="match status" value="1"/>
</dbReference>
<evidence type="ECO:0000256" key="7">
    <source>
        <dbReference type="ARBA" id="ARBA00022840"/>
    </source>
</evidence>
<dbReference type="CDD" id="cd18809">
    <property type="entry name" value="SF1_C_RecD"/>
    <property type="match status" value="1"/>
</dbReference>
<keyword evidence="10 11" id="KW-0413">Isomerase</keyword>
<dbReference type="CDD" id="cd17933">
    <property type="entry name" value="DEXSc_RecD-like"/>
    <property type="match status" value="1"/>
</dbReference>
<dbReference type="FunCoup" id="A0A6G9IA08">
    <property type="interactions" value="174"/>
</dbReference>
<evidence type="ECO:0000313" key="13">
    <source>
        <dbReference type="EMBL" id="QIQ21068.1"/>
    </source>
</evidence>
<dbReference type="Pfam" id="PF13538">
    <property type="entry name" value="UvrD_C_2"/>
    <property type="match status" value="1"/>
</dbReference>
<evidence type="ECO:0000259" key="12">
    <source>
        <dbReference type="SMART" id="SM00382"/>
    </source>
</evidence>
<dbReference type="Pfam" id="PF21185">
    <property type="entry name" value="RecD_N"/>
    <property type="match status" value="1"/>
</dbReference>
<dbReference type="SUPFAM" id="SSF52540">
    <property type="entry name" value="P-loop containing nucleoside triphosphate hydrolases"/>
    <property type="match status" value="2"/>
</dbReference>
<protein>
    <recommendedName>
        <fullName evidence="11">RecBCD enzyme subunit RecD</fullName>
        <ecNumber evidence="11">5.6.2.3</ecNumber>
    </recommendedName>
    <alternativeName>
        <fullName evidence="11">DNA 5'-3' helicase subunit RecD</fullName>
    </alternativeName>
    <alternativeName>
        <fullName evidence="11">Exonuclease V subunit RecD</fullName>
        <shortName evidence="11">ExoV subunit RecD</shortName>
    </alternativeName>
    <alternativeName>
        <fullName evidence="11">Helicase/nuclease RecBCD subunit RecD</fullName>
    </alternativeName>
</protein>
<dbReference type="Pfam" id="PF13245">
    <property type="entry name" value="AAA_19"/>
    <property type="match status" value="1"/>
</dbReference>
<keyword evidence="14" id="KW-1185">Reference proteome</keyword>
<dbReference type="GO" id="GO:0003677">
    <property type="term" value="F:DNA binding"/>
    <property type="evidence" value="ECO:0007669"/>
    <property type="project" value="UniProtKB-UniRule"/>
</dbReference>
<dbReference type="InterPro" id="IPR049550">
    <property type="entry name" value="RecD_N"/>
</dbReference>
<dbReference type="GO" id="GO:0008854">
    <property type="term" value="F:exodeoxyribonuclease V activity"/>
    <property type="evidence" value="ECO:0007669"/>
    <property type="project" value="InterPro"/>
</dbReference>
<dbReference type="EC" id="5.6.2.3" evidence="11"/>
<keyword evidence="3 11" id="KW-0227">DNA damage</keyword>
<keyword evidence="5 11" id="KW-0347">Helicase</keyword>
<evidence type="ECO:0000256" key="5">
    <source>
        <dbReference type="ARBA" id="ARBA00022806"/>
    </source>
</evidence>
<dbReference type="InterPro" id="IPR027785">
    <property type="entry name" value="UvrD-like_helicase_C"/>
</dbReference>
<dbReference type="Gene3D" id="1.10.10.1020">
    <property type="entry name" value="RecBCD complex, subunit RecD, N-terminal domain"/>
    <property type="match status" value="1"/>
</dbReference>
<dbReference type="GO" id="GO:0043139">
    <property type="term" value="F:5'-3' DNA helicase activity"/>
    <property type="evidence" value="ECO:0007669"/>
    <property type="project" value="UniProtKB-UniRule"/>
</dbReference>
<dbReference type="AlphaFoldDB" id="A0A6G9IA08"/>
<evidence type="ECO:0000256" key="8">
    <source>
        <dbReference type="ARBA" id="ARBA00023125"/>
    </source>
</evidence>
<sequence>MHDLYCQAIERGYLTSLDVHLGQFLASRMGFSESDQNDDQALRKARFSFLVAWLSAENRAGHVCLNLNYLNPSRIFSGRDYELVNHIWTQLENPTGQDWLDILTDNITVSGGSENTPLILWQSRLYFQRMWLDESLVADYFLQASQTMSEVSGQLPVILDQLFPEQNREIDWQKVAVAVALTRKVAIISGGPGTGKTTTVAKLLAALYLSQIDTYSSLRIVAAAPTGKAAARLTESLSQAFTALPVSDELRQSLPQEALTLHRLLGAKQNQRSVIHNADNPLHLDVLIIDEASMVDLSMMAKVIEALPVHARLILIGDREQLSSVEAGAVLGDLCYFAQSGYSPERGAELDRLTHYQLPTEKMYSPVSDSIGLLQKSYRFTQSSGIGQLANSIKLGEVAAVKNILLQSQYSDIEYFTLHGEQNYQQAISHCVQGYQTYLNYLTQDIIDHSTALSYFSEFRVLCALREGRFGVQGINRQIENYLTSKHYLKSVQDDPWYIGRPVMILKNSPALGIYNGDIGITLYTDASKTKKRVYFQLADGSVQGFSPYRLPEHETAFAMTVHKSQGSEFNQVCFIMPTEFSPLLTRSLFYTAVTRAKQKLLLFADLPVLEKSVQTQIERQSGLVQKLIF</sequence>
<gene>
    <name evidence="11 13" type="primary">recD</name>
    <name evidence="13" type="ORF">IPMB12_04855</name>
</gene>
<dbReference type="InterPro" id="IPR041451">
    <property type="entry name" value="RecD2_SH13"/>
</dbReference>
<keyword evidence="7 11" id="KW-0067">ATP-binding</keyword>
<dbReference type="GO" id="GO:0009338">
    <property type="term" value="C:exodeoxyribonuclease V complex"/>
    <property type="evidence" value="ECO:0007669"/>
    <property type="project" value="InterPro"/>
</dbReference>
<keyword evidence="6 11" id="KW-0269">Exonuclease</keyword>
<dbReference type="InterPro" id="IPR050534">
    <property type="entry name" value="Coronavir_polyprotein_1ab"/>
</dbReference>
<comment type="miscellaneous">
    <text evidence="11">In the RecBCD complex, RecB has a slow 3'-5' helicase, an exonuclease activity and loads RecA onto ssDNA, RecD has a fast 5'-3' helicase activity, while RecC stimulates the ATPase and processivity of the RecB helicase and contributes to recognition of the Chi site.</text>
</comment>
<dbReference type="InParanoid" id="A0A6G9IA08"/>
<evidence type="ECO:0000313" key="14">
    <source>
        <dbReference type="Proteomes" id="UP000501168"/>
    </source>
</evidence>
<dbReference type="InterPro" id="IPR003593">
    <property type="entry name" value="AAA+_ATPase"/>
</dbReference>
<evidence type="ECO:0000256" key="4">
    <source>
        <dbReference type="ARBA" id="ARBA00022801"/>
    </source>
</evidence>
<comment type="catalytic activity">
    <reaction evidence="11">
        <text>ATP + H2O = ADP + phosphate + H(+)</text>
        <dbReference type="Rhea" id="RHEA:13065"/>
        <dbReference type="ChEBI" id="CHEBI:15377"/>
        <dbReference type="ChEBI" id="CHEBI:15378"/>
        <dbReference type="ChEBI" id="CHEBI:30616"/>
        <dbReference type="ChEBI" id="CHEBI:43474"/>
        <dbReference type="ChEBI" id="CHEBI:456216"/>
        <dbReference type="EC" id="5.6.2.3"/>
    </reaction>
</comment>
<dbReference type="Proteomes" id="UP000501168">
    <property type="component" value="Chromosome"/>
</dbReference>
<feature type="domain" description="AAA+ ATPase" evidence="12">
    <location>
        <begin position="182"/>
        <end position="341"/>
    </location>
</feature>
<dbReference type="InterPro" id="IPR027417">
    <property type="entry name" value="P-loop_NTPase"/>
</dbReference>
<evidence type="ECO:0000256" key="1">
    <source>
        <dbReference type="ARBA" id="ARBA00022722"/>
    </source>
</evidence>
<dbReference type="InterPro" id="IPR041851">
    <property type="entry name" value="RecD_N_sf"/>
</dbReference>
<dbReference type="EMBL" id="CP050253">
    <property type="protein sequence ID" value="QIQ21068.1"/>
    <property type="molecule type" value="Genomic_DNA"/>
</dbReference>
<dbReference type="PANTHER" id="PTHR43788">
    <property type="entry name" value="DNA2/NAM7 HELICASE FAMILY MEMBER"/>
    <property type="match status" value="1"/>
</dbReference>
<dbReference type="GO" id="GO:0005524">
    <property type="term" value="F:ATP binding"/>
    <property type="evidence" value="ECO:0007669"/>
    <property type="project" value="UniProtKB-UniRule"/>
</dbReference>
<dbReference type="NCBIfam" id="TIGR01447">
    <property type="entry name" value="recD"/>
    <property type="match status" value="1"/>
</dbReference>
<dbReference type="KEGG" id="orb:IPMB12_04855"/>
<keyword evidence="1 11" id="KW-0540">Nuclease</keyword>